<protein>
    <recommendedName>
        <fullName evidence="1">Amine oxidase domain-containing protein</fullName>
    </recommendedName>
</protein>
<dbReference type="Proteomes" id="UP001159405">
    <property type="component" value="Unassembled WGS sequence"/>
</dbReference>
<evidence type="ECO:0000313" key="2">
    <source>
        <dbReference type="EMBL" id="CAH3172047.1"/>
    </source>
</evidence>
<evidence type="ECO:0000313" key="3">
    <source>
        <dbReference type="Proteomes" id="UP001159405"/>
    </source>
</evidence>
<dbReference type="EMBL" id="CALNXK010000169">
    <property type="protein sequence ID" value="CAH3172047.1"/>
    <property type="molecule type" value="Genomic_DNA"/>
</dbReference>
<dbReference type="SUPFAM" id="SSF51905">
    <property type="entry name" value="FAD/NAD(P)-binding domain"/>
    <property type="match status" value="1"/>
</dbReference>
<dbReference type="InterPro" id="IPR036188">
    <property type="entry name" value="FAD/NAD-bd_sf"/>
</dbReference>
<dbReference type="InterPro" id="IPR002937">
    <property type="entry name" value="Amino_oxidase"/>
</dbReference>
<sequence>MISLVTKAYRLLPDMTCQCCHLCYYLCYYLCTCTIEFGVKLPFRNTLIPLKFPGISILAIQVNRFSVSSLVEVYSNQFSLVISSFDSHSFIYSVYRSLQPFLLFLELSLSFTTTSEGLGTDKKVKTKVLILGAGLSGITTAKTLLDNNIKDFYVLEGQDYIGGRIHAVQFEGVRVEAGANWLHSLDNEASEVLVKLMSDSKISGLWSNYSDFIIRDENGIDVTDWKVIQKFKKTVVEKLEDFQWHRKKRNMPQIPARVGLQLMGWKSDSPIEKVLEYFKIDFTHSKNPELISFYNLIGEGKDFLVSDQRGLWFMYKSLYRRVKKKVLLKKTVDSITYSGNSVVIQTKENETFVADYALCTFSTGVLASDSIAFNPPLPQWKQEAIYKNPMSVYTKIFLKFPYKFWDDNEYILYASKRRGYFPVMQNMEKEGLLPIMGPTYYW</sequence>
<organism evidence="2 3">
    <name type="scientific">Porites lobata</name>
    <dbReference type="NCBI Taxonomy" id="104759"/>
    <lineage>
        <taxon>Eukaryota</taxon>
        <taxon>Metazoa</taxon>
        <taxon>Cnidaria</taxon>
        <taxon>Anthozoa</taxon>
        <taxon>Hexacorallia</taxon>
        <taxon>Scleractinia</taxon>
        <taxon>Fungiina</taxon>
        <taxon>Poritidae</taxon>
        <taxon>Porites</taxon>
    </lineage>
</organism>
<name>A0ABN8QZW9_9CNID</name>
<dbReference type="Pfam" id="PF01593">
    <property type="entry name" value="Amino_oxidase"/>
    <property type="match status" value="1"/>
</dbReference>
<dbReference type="PANTHER" id="PTHR10742:SF313">
    <property type="entry name" value="AMINE OXIDASE"/>
    <property type="match status" value="1"/>
</dbReference>
<evidence type="ECO:0000259" key="1">
    <source>
        <dbReference type="Pfam" id="PF01593"/>
    </source>
</evidence>
<dbReference type="Gene3D" id="3.50.50.60">
    <property type="entry name" value="FAD/NAD(P)-binding domain"/>
    <property type="match status" value="2"/>
</dbReference>
<feature type="domain" description="Amine oxidase" evidence="1">
    <location>
        <begin position="135"/>
        <end position="409"/>
    </location>
</feature>
<dbReference type="InterPro" id="IPR050281">
    <property type="entry name" value="Flavin_monoamine_oxidase"/>
</dbReference>
<accession>A0ABN8QZW9</accession>
<proteinExistence type="predicted"/>
<reference evidence="2 3" key="1">
    <citation type="submission" date="2022-05" db="EMBL/GenBank/DDBJ databases">
        <authorList>
            <consortium name="Genoscope - CEA"/>
            <person name="William W."/>
        </authorList>
    </citation>
    <scope>NUCLEOTIDE SEQUENCE [LARGE SCALE GENOMIC DNA]</scope>
</reference>
<gene>
    <name evidence="2" type="ORF">PLOB_00012318</name>
</gene>
<keyword evidence="3" id="KW-1185">Reference proteome</keyword>
<dbReference type="PANTHER" id="PTHR10742">
    <property type="entry name" value="FLAVIN MONOAMINE OXIDASE"/>
    <property type="match status" value="1"/>
</dbReference>
<comment type="caution">
    <text evidence="2">The sequence shown here is derived from an EMBL/GenBank/DDBJ whole genome shotgun (WGS) entry which is preliminary data.</text>
</comment>